<reference evidence="1 2" key="1">
    <citation type="journal article" date="2017" name="Environ. Microbiol.">
        <title>Genomic and physiological analyses of 'Reinekea forsetii' reveal a versatile opportunistic lifestyle during spring algae blooms.</title>
        <authorList>
            <person name="Avci B."/>
            <person name="Hahnke R.L."/>
            <person name="Chafee M."/>
            <person name="Fischer T."/>
            <person name="Gruber-Vodicka H."/>
            <person name="Tegetmeyer H.E."/>
            <person name="Harder J."/>
            <person name="Fuchs B.M."/>
            <person name="Amann R.I."/>
            <person name="Teeling H."/>
        </authorList>
    </citation>
    <scope>NUCLEOTIDE SEQUENCE [LARGE SCALE GENOMIC DNA]</scope>
    <source>
        <strain evidence="1 2">Hel1_31_D35</strain>
    </source>
</reference>
<dbReference type="RefSeq" id="WP_100257418.1">
    <property type="nucleotide sequence ID" value="NZ_CP011797.1"/>
</dbReference>
<keyword evidence="2" id="KW-1185">Reference proteome</keyword>
<dbReference type="KEGG" id="rfo:REIFOR_02001"/>
<evidence type="ECO:0000313" key="1">
    <source>
        <dbReference type="EMBL" id="ATX77136.1"/>
    </source>
</evidence>
<name>A0A2K8KWU3_9GAMM</name>
<evidence type="ECO:0000313" key="2">
    <source>
        <dbReference type="Proteomes" id="UP000229757"/>
    </source>
</evidence>
<accession>A0A2K8KWU3</accession>
<protein>
    <submittedName>
        <fullName evidence="1">Uncharacterized protein</fullName>
    </submittedName>
</protein>
<gene>
    <name evidence="1" type="ORF">REIFOR_02001</name>
</gene>
<organism evidence="1 2">
    <name type="scientific">Reinekea forsetii</name>
    <dbReference type="NCBI Taxonomy" id="1336806"/>
    <lineage>
        <taxon>Bacteria</taxon>
        <taxon>Pseudomonadati</taxon>
        <taxon>Pseudomonadota</taxon>
        <taxon>Gammaproteobacteria</taxon>
        <taxon>Oceanospirillales</taxon>
        <taxon>Saccharospirillaceae</taxon>
        <taxon>Reinekea</taxon>
    </lineage>
</organism>
<dbReference type="Proteomes" id="UP000229757">
    <property type="component" value="Chromosome"/>
</dbReference>
<dbReference type="EMBL" id="CP011797">
    <property type="protein sequence ID" value="ATX77136.1"/>
    <property type="molecule type" value="Genomic_DNA"/>
</dbReference>
<dbReference type="OrthoDB" id="8855241at2"/>
<proteinExistence type="predicted"/>
<sequence length="148" mass="17193">MDQETIVYGIIKDVVSNDSQFQVRSRLINCAALLALDDLDIFPYLTSSMFSIPEDELEQGTYQTQVIHFAASYQAVEYHWAQWLKKFEALLKSMYWVAATVHLETELSGKHTFYWESACAFHAPSEDLSVRCEWEQDVSFRLNTQPIR</sequence>
<dbReference type="AlphaFoldDB" id="A0A2K8KWU3"/>